<evidence type="ECO:0000256" key="2">
    <source>
        <dbReference type="ARBA" id="ARBA00022475"/>
    </source>
</evidence>
<name>A0A5B2XE41_9PSEU</name>
<dbReference type="CDD" id="cd06173">
    <property type="entry name" value="MFS_MefA_like"/>
    <property type="match status" value="1"/>
</dbReference>
<sequence>MTRGSTAHSPPHEPLGDPQLRRLVVGQGLAAVVDALFVIWLTLFVLRLSEPGIATGFVLVAVALPRAVLLLPAGVLVDRFDPARVAVAAAWLRVAVLLALGALITFTSPSVTMVALLAALLGTADAAYFPAALALLPAVVPTERLARVNALVQGAESGGDLVGPAVAAGAIAAIGFDATLGGIAVLAALTAIAFSTLVRVVRRRGGAGDDADPDAIDGERQLSSARALGAGLSYAWREPLVRGMLVAIAVINIAVVGPVIVGGAVLADQRLGGAGSLGIVLSGFGAGSVAGSLMAGWRPPTRRGWTVVGGIAAIGAGTAGLAAVTQVVAATAVVTLVGLGSAFLGVVVVATLQERVPRQLLGRVMSLVVLATVAFEPFSYTVAGVLLPYGTTTLFLVCGGAVLACACLVAVSPVVRSLR</sequence>
<reference evidence="8 9" key="1">
    <citation type="submission" date="2019-09" db="EMBL/GenBank/DDBJ databases">
        <title>Goodfellowia gen. nov., a new genus of the Pseudonocardineae related to Actinoalloteichus, containing Goodfellowia coeruleoviolacea gen. nov., comb. nov. gen. nov., comb. nov.</title>
        <authorList>
            <person name="Labeda D."/>
        </authorList>
    </citation>
    <scope>NUCLEOTIDE SEQUENCE [LARGE SCALE GENOMIC DNA]</scope>
    <source>
        <strain evidence="8 9">AN110305</strain>
    </source>
</reference>
<evidence type="ECO:0000256" key="3">
    <source>
        <dbReference type="ARBA" id="ARBA00022692"/>
    </source>
</evidence>
<evidence type="ECO:0000256" key="5">
    <source>
        <dbReference type="ARBA" id="ARBA00023136"/>
    </source>
</evidence>
<evidence type="ECO:0000259" key="7">
    <source>
        <dbReference type="PROSITE" id="PS50850"/>
    </source>
</evidence>
<feature type="transmembrane region" description="Helical" evidence="6">
    <location>
        <begin position="166"/>
        <end position="194"/>
    </location>
</feature>
<feature type="transmembrane region" description="Helical" evidence="6">
    <location>
        <begin position="113"/>
        <end position="136"/>
    </location>
</feature>
<evidence type="ECO:0000256" key="1">
    <source>
        <dbReference type="ARBA" id="ARBA00004651"/>
    </source>
</evidence>
<dbReference type="PANTHER" id="PTHR23513:SF17">
    <property type="entry name" value="MEMBRANE PROTEIN"/>
    <property type="match status" value="1"/>
</dbReference>
<evidence type="ECO:0000313" key="9">
    <source>
        <dbReference type="Proteomes" id="UP000323454"/>
    </source>
</evidence>
<dbReference type="AlphaFoldDB" id="A0A5B2XE41"/>
<dbReference type="SUPFAM" id="SSF103473">
    <property type="entry name" value="MFS general substrate transporter"/>
    <property type="match status" value="1"/>
</dbReference>
<dbReference type="EMBL" id="VUOB01000028">
    <property type="protein sequence ID" value="KAA2261496.1"/>
    <property type="molecule type" value="Genomic_DNA"/>
</dbReference>
<keyword evidence="5 6" id="KW-0472">Membrane</keyword>
<evidence type="ECO:0000256" key="6">
    <source>
        <dbReference type="SAM" id="Phobius"/>
    </source>
</evidence>
<protein>
    <submittedName>
        <fullName evidence="8">MFS transporter</fullName>
    </submittedName>
</protein>
<dbReference type="InterPro" id="IPR020846">
    <property type="entry name" value="MFS_dom"/>
</dbReference>
<dbReference type="PROSITE" id="PS50850">
    <property type="entry name" value="MFS"/>
    <property type="match status" value="1"/>
</dbReference>
<dbReference type="GO" id="GO:0022857">
    <property type="term" value="F:transmembrane transporter activity"/>
    <property type="evidence" value="ECO:0007669"/>
    <property type="project" value="InterPro"/>
</dbReference>
<gene>
    <name evidence="8" type="ORF">F0L68_17115</name>
</gene>
<keyword evidence="2" id="KW-1003">Cell membrane</keyword>
<feature type="transmembrane region" description="Helical" evidence="6">
    <location>
        <begin position="330"/>
        <end position="352"/>
    </location>
</feature>
<keyword evidence="9" id="KW-1185">Reference proteome</keyword>
<comment type="caution">
    <text evidence="8">The sequence shown here is derived from an EMBL/GenBank/DDBJ whole genome shotgun (WGS) entry which is preliminary data.</text>
</comment>
<dbReference type="GO" id="GO:0005886">
    <property type="term" value="C:plasma membrane"/>
    <property type="evidence" value="ECO:0007669"/>
    <property type="project" value="UniProtKB-SubCell"/>
</dbReference>
<evidence type="ECO:0000313" key="8">
    <source>
        <dbReference type="EMBL" id="KAA2261496.1"/>
    </source>
</evidence>
<feature type="transmembrane region" description="Helical" evidence="6">
    <location>
        <begin position="393"/>
        <end position="415"/>
    </location>
</feature>
<feature type="transmembrane region" description="Helical" evidence="6">
    <location>
        <begin position="304"/>
        <end position="324"/>
    </location>
</feature>
<dbReference type="Proteomes" id="UP000323454">
    <property type="component" value="Unassembled WGS sequence"/>
</dbReference>
<proteinExistence type="predicted"/>
<dbReference type="InterPro" id="IPR036259">
    <property type="entry name" value="MFS_trans_sf"/>
</dbReference>
<feature type="domain" description="Major facilitator superfamily (MFS) profile" evidence="7">
    <location>
        <begin position="19"/>
        <end position="416"/>
    </location>
</feature>
<dbReference type="Pfam" id="PF07690">
    <property type="entry name" value="MFS_1"/>
    <property type="match status" value="1"/>
</dbReference>
<feature type="transmembrane region" description="Helical" evidence="6">
    <location>
        <begin position="24"/>
        <end position="46"/>
    </location>
</feature>
<feature type="transmembrane region" description="Helical" evidence="6">
    <location>
        <begin position="83"/>
        <end position="106"/>
    </location>
</feature>
<reference evidence="8 9" key="2">
    <citation type="submission" date="2019-09" db="EMBL/GenBank/DDBJ databases">
        <authorList>
            <person name="Jin C."/>
        </authorList>
    </citation>
    <scope>NUCLEOTIDE SEQUENCE [LARGE SCALE GENOMIC DNA]</scope>
    <source>
        <strain evidence="8 9">AN110305</strain>
    </source>
</reference>
<organism evidence="8 9">
    <name type="scientific">Solihabitans fulvus</name>
    <dbReference type="NCBI Taxonomy" id="1892852"/>
    <lineage>
        <taxon>Bacteria</taxon>
        <taxon>Bacillati</taxon>
        <taxon>Actinomycetota</taxon>
        <taxon>Actinomycetes</taxon>
        <taxon>Pseudonocardiales</taxon>
        <taxon>Pseudonocardiaceae</taxon>
        <taxon>Solihabitans</taxon>
    </lineage>
</organism>
<evidence type="ECO:0000256" key="4">
    <source>
        <dbReference type="ARBA" id="ARBA00022989"/>
    </source>
</evidence>
<comment type="subcellular location">
    <subcellularLocation>
        <location evidence="1">Cell membrane</location>
        <topology evidence="1">Multi-pass membrane protein</topology>
    </subcellularLocation>
</comment>
<dbReference type="PANTHER" id="PTHR23513">
    <property type="entry name" value="INTEGRAL MEMBRANE EFFLUX PROTEIN-RELATED"/>
    <property type="match status" value="1"/>
</dbReference>
<feature type="transmembrane region" description="Helical" evidence="6">
    <location>
        <begin position="364"/>
        <end position="387"/>
    </location>
</feature>
<feature type="transmembrane region" description="Helical" evidence="6">
    <location>
        <begin position="244"/>
        <end position="267"/>
    </location>
</feature>
<dbReference type="InterPro" id="IPR011701">
    <property type="entry name" value="MFS"/>
</dbReference>
<dbReference type="OrthoDB" id="69054at2"/>
<keyword evidence="3 6" id="KW-0812">Transmembrane</keyword>
<dbReference type="RefSeq" id="WP_149850573.1">
    <property type="nucleotide sequence ID" value="NZ_VUOB01000028.1"/>
</dbReference>
<feature type="transmembrane region" description="Helical" evidence="6">
    <location>
        <begin position="53"/>
        <end position="77"/>
    </location>
</feature>
<keyword evidence="4 6" id="KW-1133">Transmembrane helix</keyword>
<dbReference type="Gene3D" id="1.20.1250.20">
    <property type="entry name" value="MFS general substrate transporter like domains"/>
    <property type="match status" value="1"/>
</dbReference>
<accession>A0A5B2XE41</accession>
<feature type="transmembrane region" description="Helical" evidence="6">
    <location>
        <begin position="273"/>
        <end position="297"/>
    </location>
</feature>